<protein>
    <recommendedName>
        <fullName evidence="4">Secreted protein</fullName>
    </recommendedName>
</protein>
<name>J3N204_ORYBR</name>
<feature type="chain" id="PRO_5003775496" description="Secreted protein" evidence="1">
    <location>
        <begin position="19"/>
        <end position="92"/>
    </location>
</feature>
<evidence type="ECO:0008006" key="4">
    <source>
        <dbReference type="Google" id="ProtNLM"/>
    </source>
</evidence>
<feature type="signal peptide" evidence="1">
    <location>
        <begin position="1"/>
        <end position="18"/>
    </location>
</feature>
<proteinExistence type="predicted"/>
<dbReference type="HOGENOM" id="CLU_2416803_0_0_1"/>
<evidence type="ECO:0000313" key="2">
    <source>
        <dbReference type="EnsemblPlants" id="OB10G15520.1"/>
    </source>
</evidence>
<reference evidence="2" key="2">
    <citation type="submission" date="2013-04" db="UniProtKB">
        <authorList>
            <consortium name="EnsemblPlants"/>
        </authorList>
    </citation>
    <scope>IDENTIFICATION</scope>
</reference>
<evidence type="ECO:0000256" key="1">
    <source>
        <dbReference type="SAM" id="SignalP"/>
    </source>
</evidence>
<dbReference type="Gramene" id="OB10G15520.1">
    <property type="protein sequence ID" value="OB10G15520.1"/>
    <property type="gene ID" value="OB10G15520"/>
</dbReference>
<keyword evidence="3" id="KW-1185">Reference proteome</keyword>
<dbReference type="EnsemblPlants" id="OB10G15520.1">
    <property type="protein sequence ID" value="OB10G15520.1"/>
    <property type="gene ID" value="OB10G15520"/>
</dbReference>
<sequence length="92" mass="10140">MWWQSVLSLLAGLAPSFGFPPSLAGPCSGRGKLQGSCGGQLASWCFCSVKSEPLADRVRRRWETMTWCNLFLEVVEVASRLVGMLAIMSFRL</sequence>
<dbReference type="Proteomes" id="UP000006038">
    <property type="component" value="Chromosome 10"/>
</dbReference>
<evidence type="ECO:0000313" key="3">
    <source>
        <dbReference type="Proteomes" id="UP000006038"/>
    </source>
</evidence>
<reference evidence="2" key="1">
    <citation type="journal article" date="2013" name="Nat. Commun.">
        <title>Whole-genome sequencing of Oryza brachyantha reveals mechanisms underlying Oryza genome evolution.</title>
        <authorList>
            <person name="Chen J."/>
            <person name="Huang Q."/>
            <person name="Gao D."/>
            <person name="Wang J."/>
            <person name="Lang Y."/>
            <person name="Liu T."/>
            <person name="Li B."/>
            <person name="Bai Z."/>
            <person name="Luis Goicoechea J."/>
            <person name="Liang C."/>
            <person name="Chen C."/>
            <person name="Zhang W."/>
            <person name="Sun S."/>
            <person name="Liao Y."/>
            <person name="Zhang X."/>
            <person name="Yang L."/>
            <person name="Song C."/>
            <person name="Wang M."/>
            <person name="Shi J."/>
            <person name="Liu G."/>
            <person name="Liu J."/>
            <person name="Zhou H."/>
            <person name="Zhou W."/>
            <person name="Yu Q."/>
            <person name="An N."/>
            <person name="Chen Y."/>
            <person name="Cai Q."/>
            <person name="Wang B."/>
            <person name="Liu B."/>
            <person name="Min J."/>
            <person name="Huang Y."/>
            <person name="Wu H."/>
            <person name="Li Z."/>
            <person name="Zhang Y."/>
            <person name="Yin Y."/>
            <person name="Song W."/>
            <person name="Jiang J."/>
            <person name="Jackson S.A."/>
            <person name="Wing R.A."/>
            <person name="Wang J."/>
            <person name="Chen M."/>
        </authorList>
    </citation>
    <scope>NUCLEOTIDE SEQUENCE [LARGE SCALE GENOMIC DNA]</scope>
    <source>
        <strain evidence="2">cv. IRGC 101232</strain>
    </source>
</reference>
<organism evidence="2">
    <name type="scientific">Oryza brachyantha</name>
    <name type="common">malo sina</name>
    <dbReference type="NCBI Taxonomy" id="4533"/>
    <lineage>
        <taxon>Eukaryota</taxon>
        <taxon>Viridiplantae</taxon>
        <taxon>Streptophyta</taxon>
        <taxon>Embryophyta</taxon>
        <taxon>Tracheophyta</taxon>
        <taxon>Spermatophyta</taxon>
        <taxon>Magnoliopsida</taxon>
        <taxon>Liliopsida</taxon>
        <taxon>Poales</taxon>
        <taxon>Poaceae</taxon>
        <taxon>BOP clade</taxon>
        <taxon>Oryzoideae</taxon>
        <taxon>Oryzeae</taxon>
        <taxon>Oryzinae</taxon>
        <taxon>Oryza</taxon>
    </lineage>
</organism>
<keyword evidence="1" id="KW-0732">Signal</keyword>
<accession>J3N204</accession>
<dbReference type="AlphaFoldDB" id="J3N204"/>